<dbReference type="EMBL" id="NWUJ01000005">
    <property type="protein sequence ID" value="PFH35217.1"/>
    <property type="molecule type" value="Genomic_DNA"/>
</dbReference>
<dbReference type="STRING" id="94643.A0A2A9MHZ9"/>
<dbReference type="OrthoDB" id="680339at2759"/>
<proteinExistence type="predicted"/>
<protein>
    <submittedName>
        <fullName evidence="3">Histidine triad domain-containing protein</fullName>
    </submittedName>
</protein>
<dbReference type="KEGG" id="bbes:BESB_061040"/>
<dbReference type="GO" id="GO:0003824">
    <property type="term" value="F:catalytic activity"/>
    <property type="evidence" value="ECO:0007669"/>
    <property type="project" value="InterPro"/>
</dbReference>
<dbReference type="PROSITE" id="PS51084">
    <property type="entry name" value="HIT_2"/>
    <property type="match status" value="1"/>
</dbReference>
<dbReference type="Gene3D" id="3.30.428.10">
    <property type="entry name" value="HIT-like"/>
    <property type="match status" value="1"/>
</dbReference>
<dbReference type="InterPro" id="IPR011146">
    <property type="entry name" value="HIT-like"/>
</dbReference>
<dbReference type="InterPro" id="IPR036265">
    <property type="entry name" value="HIT-like_sf"/>
</dbReference>
<dbReference type="GeneID" id="40311032"/>
<evidence type="ECO:0000259" key="2">
    <source>
        <dbReference type="PROSITE" id="PS51084"/>
    </source>
</evidence>
<comment type="caution">
    <text evidence="1">Lacks conserved residue(s) required for the propagation of feature annotation.</text>
</comment>
<dbReference type="InterPro" id="IPR051884">
    <property type="entry name" value="Bis(5'-adenosyl)-TPase_reg"/>
</dbReference>
<dbReference type="AlphaFoldDB" id="A0A2A9MHZ9"/>
<dbReference type="PANTHER" id="PTHR46243">
    <property type="entry name" value="BIS(5'-ADENOSYL)-TRIPHOSPHATASE"/>
    <property type="match status" value="1"/>
</dbReference>
<comment type="caution">
    <text evidence="3">The sequence shown here is derived from an EMBL/GenBank/DDBJ whole genome shotgun (WGS) entry which is preliminary data.</text>
</comment>
<dbReference type="RefSeq" id="XP_029219226.1">
    <property type="nucleotide sequence ID" value="XM_029364518.1"/>
</dbReference>
<dbReference type="Proteomes" id="UP000224006">
    <property type="component" value="Chromosome V"/>
</dbReference>
<dbReference type="PANTHER" id="PTHR46243:SF1">
    <property type="entry name" value="BIS(5'-ADENOSYL)-TRIPHOSPHATASE"/>
    <property type="match status" value="1"/>
</dbReference>
<sequence>MAIGAAAGAALSSAGVQNLLPCSASLWSVLTAATRELRNESAVASKPCWRGPFSFCGVPVPPEEVVFSTSRSFAMLAPRPVLPGHAVVTPRRNVKAVFDLSKEEVDDLFQAVQAVQYVLNGVTMTDSCTMLLQQGEAAEQRLPQLYVHLVPRREGDLASNDDIYPLLETSIPLPLHEPGISNGARDGLNASDIRYWLLRVAADERPATTPSTDAAA</sequence>
<accession>A0A2A9MHZ9</accession>
<name>A0A2A9MHZ9_BESBE</name>
<reference evidence="3 4" key="1">
    <citation type="submission" date="2017-09" db="EMBL/GenBank/DDBJ databases">
        <title>Genome sequencing of Besnoitia besnoiti strain Bb-Ger1.</title>
        <authorList>
            <person name="Schares G."/>
            <person name="Venepally P."/>
            <person name="Lorenzi H.A."/>
        </authorList>
    </citation>
    <scope>NUCLEOTIDE SEQUENCE [LARGE SCALE GENOMIC DNA]</scope>
    <source>
        <strain evidence="3 4">Bb-Ger1</strain>
    </source>
</reference>
<dbReference type="Pfam" id="PF01230">
    <property type="entry name" value="HIT"/>
    <property type="match status" value="1"/>
</dbReference>
<organism evidence="3 4">
    <name type="scientific">Besnoitia besnoiti</name>
    <name type="common">Apicomplexan protozoan</name>
    <dbReference type="NCBI Taxonomy" id="94643"/>
    <lineage>
        <taxon>Eukaryota</taxon>
        <taxon>Sar</taxon>
        <taxon>Alveolata</taxon>
        <taxon>Apicomplexa</taxon>
        <taxon>Conoidasida</taxon>
        <taxon>Coccidia</taxon>
        <taxon>Eucoccidiorida</taxon>
        <taxon>Eimeriorina</taxon>
        <taxon>Sarcocystidae</taxon>
        <taxon>Besnoitia</taxon>
    </lineage>
</organism>
<keyword evidence="4" id="KW-1185">Reference proteome</keyword>
<gene>
    <name evidence="3" type="ORF">BESB_061040</name>
</gene>
<evidence type="ECO:0000256" key="1">
    <source>
        <dbReference type="PROSITE-ProRule" id="PRU00464"/>
    </source>
</evidence>
<dbReference type="VEuPathDB" id="ToxoDB:BESB_061040"/>
<feature type="domain" description="HIT" evidence="2">
    <location>
        <begin position="54"/>
        <end position="159"/>
    </location>
</feature>
<dbReference type="SUPFAM" id="SSF54197">
    <property type="entry name" value="HIT-like"/>
    <property type="match status" value="1"/>
</dbReference>
<evidence type="ECO:0000313" key="3">
    <source>
        <dbReference type="EMBL" id="PFH35217.1"/>
    </source>
</evidence>
<evidence type="ECO:0000313" key="4">
    <source>
        <dbReference type="Proteomes" id="UP000224006"/>
    </source>
</evidence>